<gene>
    <name evidence="4" type="primary">cypM</name>
    <name evidence="4" type="ORF">NCTC11088_01785</name>
</gene>
<reference evidence="4 5" key="1">
    <citation type="submission" date="2018-06" db="EMBL/GenBank/DDBJ databases">
        <authorList>
            <consortium name="Pathogen Informatics"/>
            <person name="Doyle S."/>
        </authorList>
    </citation>
    <scope>NUCLEOTIDE SEQUENCE [LARGE SCALE GENOMIC DNA]</scope>
    <source>
        <strain evidence="4 5">NCTC11088</strain>
    </source>
</reference>
<dbReference type="Pfam" id="PF13649">
    <property type="entry name" value="Methyltransf_25"/>
    <property type="match status" value="1"/>
</dbReference>
<dbReference type="AlphaFoldDB" id="A0A379DDJ3"/>
<feature type="domain" description="Methyltransferase" evidence="3">
    <location>
        <begin position="42"/>
        <end position="133"/>
    </location>
</feature>
<dbReference type="GO" id="GO:0008168">
    <property type="term" value="F:methyltransferase activity"/>
    <property type="evidence" value="ECO:0007669"/>
    <property type="project" value="UniProtKB-KW"/>
</dbReference>
<evidence type="ECO:0000313" key="4">
    <source>
        <dbReference type="EMBL" id="SUB75977.1"/>
    </source>
</evidence>
<dbReference type="EC" id="2.1.1.-" evidence="4"/>
<dbReference type="Gene3D" id="3.40.50.150">
    <property type="entry name" value="Vaccinia Virus protein VP39"/>
    <property type="match status" value="1"/>
</dbReference>
<evidence type="ECO:0000256" key="1">
    <source>
        <dbReference type="ARBA" id="ARBA00022603"/>
    </source>
</evidence>
<keyword evidence="2 4" id="KW-0808">Transferase</keyword>
<keyword evidence="1 4" id="KW-0489">Methyltransferase</keyword>
<accession>A0A379DDJ3</accession>
<evidence type="ECO:0000259" key="3">
    <source>
        <dbReference type="Pfam" id="PF13649"/>
    </source>
</evidence>
<protein>
    <submittedName>
        <fullName evidence="4">Cypemycin methyltransferase</fullName>
        <ecNumber evidence="4">2.1.1.-</ecNumber>
    </submittedName>
</protein>
<organism evidence="4 5">
    <name type="scientific">Peptoniphilus indolicus</name>
    <dbReference type="NCBI Taxonomy" id="33030"/>
    <lineage>
        <taxon>Bacteria</taxon>
        <taxon>Bacillati</taxon>
        <taxon>Bacillota</taxon>
        <taxon>Tissierellia</taxon>
        <taxon>Tissierellales</taxon>
        <taxon>Peptoniphilaceae</taxon>
        <taxon>Peptoniphilus</taxon>
    </lineage>
</organism>
<sequence length="240" mass="28269">MDNYKDFAAVYDELMWDFDYEKVYKFIKDTVGQNGNLKGKCLELGCGTGNLTEFLVNDFDVDAIDLSDEMLAVASNKLVNKSVHFYKQNMQNLMFDGKYDLVVSSCDSINYILKEEELEKLFKWVYEHLNEGGLFIFDMNSIYKFETMKETYVDENEGVFYIWENFYDEKECLNTYSVNFFKEVGDLYDRFYEEHIQKAYSTDYIIDKLKEIGYNVKTFDNYSNGVDLAKCSRLTFVAGR</sequence>
<dbReference type="Proteomes" id="UP000254777">
    <property type="component" value="Unassembled WGS sequence"/>
</dbReference>
<dbReference type="PANTHER" id="PTHR43861">
    <property type="entry name" value="TRANS-ACONITATE 2-METHYLTRANSFERASE-RELATED"/>
    <property type="match status" value="1"/>
</dbReference>
<dbReference type="Gene3D" id="2.20.25.110">
    <property type="entry name" value="S-adenosyl-L-methionine-dependent methyltransferases"/>
    <property type="match status" value="1"/>
</dbReference>
<evidence type="ECO:0000256" key="2">
    <source>
        <dbReference type="ARBA" id="ARBA00022679"/>
    </source>
</evidence>
<dbReference type="GO" id="GO:0032259">
    <property type="term" value="P:methylation"/>
    <property type="evidence" value="ECO:0007669"/>
    <property type="project" value="UniProtKB-KW"/>
</dbReference>
<dbReference type="PANTHER" id="PTHR43861:SF1">
    <property type="entry name" value="TRANS-ACONITATE 2-METHYLTRANSFERASE"/>
    <property type="match status" value="1"/>
</dbReference>
<name>A0A379DDJ3_9FIRM</name>
<dbReference type="CDD" id="cd02440">
    <property type="entry name" value="AdoMet_MTases"/>
    <property type="match status" value="1"/>
</dbReference>
<proteinExistence type="predicted"/>
<dbReference type="RefSeq" id="WP_004821233.1">
    <property type="nucleotide sequence ID" value="NZ_UGTH01000001.1"/>
</dbReference>
<evidence type="ECO:0000313" key="5">
    <source>
        <dbReference type="Proteomes" id="UP000254777"/>
    </source>
</evidence>
<dbReference type="EMBL" id="UGTH01000001">
    <property type="protein sequence ID" value="SUB75977.1"/>
    <property type="molecule type" value="Genomic_DNA"/>
</dbReference>
<dbReference type="InterPro" id="IPR041698">
    <property type="entry name" value="Methyltransf_25"/>
</dbReference>
<dbReference type="InterPro" id="IPR029063">
    <property type="entry name" value="SAM-dependent_MTases_sf"/>
</dbReference>
<dbReference type="SUPFAM" id="SSF53335">
    <property type="entry name" value="S-adenosyl-L-methionine-dependent methyltransferases"/>
    <property type="match status" value="1"/>
</dbReference>